<keyword evidence="2" id="KW-0732">Signal</keyword>
<feature type="chain" id="PRO_5031058779" evidence="2">
    <location>
        <begin position="22"/>
        <end position="479"/>
    </location>
</feature>
<evidence type="ECO:0000313" key="4">
    <source>
        <dbReference type="Proteomes" id="UP000595437"/>
    </source>
</evidence>
<feature type="region of interest" description="Disordered" evidence="1">
    <location>
        <begin position="42"/>
        <end position="73"/>
    </location>
</feature>
<keyword evidence="4" id="KW-1185">Reference proteome</keyword>
<feature type="signal peptide" evidence="2">
    <location>
        <begin position="1"/>
        <end position="21"/>
    </location>
</feature>
<feature type="compositionally biased region" description="Low complexity" evidence="1">
    <location>
        <begin position="53"/>
        <end position="67"/>
    </location>
</feature>
<protein>
    <submittedName>
        <fullName evidence="3">Uncharacterized protein</fullName>
    </submittedName>
</protein>
<evidence type="ECO:0000313" key="3">
    <source>
        <dbReference type="EMBL" id="QQP53891.1"/>
    </source>
</evidence>
<feature type="compositionally biased region" description="Low complexity" evidence="1">
    <location>
        <begin position="394"/>
        <end position="407"/>
    </location>
</feature>
<evidence type="ECO:0000256" key="1">
    <source>
        <dbReference type="SAM" id="MobiDB-lite"/>
    </source>
</evidence>
<name>A0A7T8KDK3_CALRO</name>
<sequence length="479" mass="54813">MRTSLSLTLFIILQFSVATRGQRGRSKYRPLKTSFFDPDAGVFRRTPYNPKGSTNESPSSTTPTTWAPQPPRYTNTSIIPRTYDFPSGVMTWSHKRRMSPFFTSSMNLMWTLSKDSMTTPLAATRSGDCQEEKIYFDVEEVRPSEEVDNRLESEVQSINKRPKPLIKSRISKTRITTTSKPSYFLPTIATTAPIRSTTTSTLLLPSQPTSAAIVTTTTTTTTTTEIERSTWRTTTTTERHFRFNKKKTHGLKWPCPIQPMKTQTFGILSLHIHTQKGNGQCSKAAAASIRHSVGDIIQEERYREESHTTPATRTSPIDWNIKKRIRTKLNRNKKRRILTTTTTTTISTTTTSKAFRTFPPPSDESESRNNYLFTTSSDRDHRKTLRQNPDIYGSRSTTTPKPSTKEVTSTYPSYFIEDFRDPIPSPEDLRHAPPFRTYINALDQPKVPNLLDFHPSFQEQNFAPRDNFYVRLQELEHEA</sequence>
<gene>
    <name evidence="3" type="ORF">FKW44_006527</name>
</gene>
<feature type="region of interest" description="Disordered" evidence="1">
    <location>
        <begin position="345"/>
        <end position="407"/>
    </location>
</feature>
<evidence type="ECO:0000256" key="2">
    <source>
        <dbReference type="SAM" id="SignalP"/>
    </source>
</evidence>
<accession>A0A7T8KDK3</accession>
<organism evidence="3 4">
    <name type="scientific">Caligus rogercresseyi</name>
    <name type="common">Sea louse</name>
    <dbReference type="NCBI Taxonomy" id="217165"/>
    <lineage>
        <taxon>Eukaryota</taxon>
        <taxon>Metazoa</taxon>
        <taxon>Ecdysozoa</taxon>
        <taxon>Arthropoda</taxon>
        <taxon>Crustacea</taxon>
        <taxon>Multicrustacea</taxon>
        <taxon>Hexanauplia</taxon>
        <taxon>Copepoda</taxon>
        <taxon>Siphonostomatoida</taxon>
        <taxon>Caligidae</taxon>
        <taxon>Caligus</taxon>
    </lineage>
</organism>
<dbReference type="OrthoDB" id="10670942at2759"/>
<feature type="non-terminal residue" evidence="3">
    <location>
        <position position="479"/>
    </location>
</feature>
<dbReference type="EMBL" id="CP045893">
    <property type="protein sequence ID" value="QQP53891.1"/>
    <property type="molecule type" value="Genomic_DNA"/>
</dbReference>
<proteinExistence type="predicted"/>
<dbReference type="Proteomes" id="UP000595437">
    <property type="component" value="Chromosome 4"/>
</dbReference>
<dbReference type="AlphaFoldDB" id="A0A7T8KDK3"/>
<reference evidence="4" key="1">
    <citation type="submission" date="2021-01" db="EMBL/GenBank/DDBJ databases">
        <title>Caligus Genome Assembly.</title>
        <authorList>
            <person name="Gallardo-Escarate C."/>
        </authorList>
    </citation>
    <scope>NUCLEOTIDE SEQUENCE [LARGE SCALE GENOMIC DNA]</scope>
</reference>